<gene>
    <name evidence="3" type="ORF">SAMN05445756_1152</name>
</gene>
<sequence>MSSLAAQPSGTPSPDTPVARFLTGAEPLAVVPADEAELDAATARTLGWAVLLGGSAEEVEARAVQRTLADQLDLPGNAATSWDAFADALRDLPDRDEDSAGTLLVWTPAAAAGLESDAVADLIELLAEVAAETGRGSRGLKVMVASDLIAGQLADEESA</sequence>
<dbReference type="OrthoDB" id="4866960at2"/>
<dbReference type="EMBL" id="FYEZ01000001">
    <property type="protein sequence ID" value="SNC64636.1"/>
    <property type="molecule type" value="Genomic_DNA"/>
</dbReference>
<evidence type="ECO:0000313" key="3">
    <source>
        <dbReference type="EMBL" id="SNC64636.1"/>
    </source>
</evidence>
<keyword evidence="4" id="KW-1185">Reference proteome</keyword>
<proteinExistence type="inferred from homology"/>
<feature type="domain" description="Barstar (barnase inhibitor)" evidence="2">
    <location>
        <begin position="62"/>
        <end position="142"/>
    </location>
</feature>
<evidence type="ECO:0000313" key="4">
    <source>
        <dbReference type="Proteomes" id="UP000198122"/>
    </source>
</evidence>
<dbReference type="RefSeq" id="WP_088818040.1">
    <property type="nucleotide sequence ID" value="NZ_FYEZ01000001.1"/>
</dbReference>
<comment type="similarity">
    <text evidence="1">Belongs to the barstar family.</text>
</comment>
<dbReference type="AlphaFoldDB" id="A0A212TFN5"/>
<dbReference type="Pfam" id="PF01337">
    <property type="entry name" value="Barstar"/>
    <property type="match status" value="1"/>
</dbReference>
<dbReference type="SUPFAM" id="SSF52038">
    <property type="entry name" value="Barstar-related"/>
    <property type="match status" value="1"/>
</dbReference>
<accession>A0A212TFN5</accession>
<evidence type="ECO:0000256" key="1">
    <source>
        <dbReference type="ARBA" id="ARBA00006845"/>
    </source>
</evidence>
<protein>
    <submittedName>
        <fullName evidence="3">Barstar (Barnase inhibitor)</fullName>
    </submittedName>
</protein>
<dbReference type="InterPro" id="IPR035905">
    <property type="entry name" value="Barstar-like_sf"/>
</dbReference>
<dbReference type="Proteomes" id="UP000198122">
    <property type="component" value="Unassembled WGS sequence"/>
</dbReference>
<organism evidence="3 4">
    <name type="scientific">Kytococcus aerolatus</name>
    <dbReference type="NCBI Taxonomy" id="592308"/>
    <lineage>
        <taxon>Bacteria</taxon>
        <taxon>Bacillati</taxon>
        <taxon>Actinomycetota</taxon>
        <taxon>Actinomycetes</taxon>
        <taxon>Micrococcales</taxon>
        <taxon>Kytococcaceae</taxon>
        <taxon>Kytococcus</taxon>
    </lineage>
</organism>
<evidence type="ECO:0000259" key="2">
    <source>
        <dbReference type="Pfam" id="PF01337"/>
    </source>
</evidence>
<dbReference type="InterPro" id="IPR000468">
    <property type="entry name" value="Barstar"/>
</dbReference>
<name>A0A212TFN5_9MICO</name>
<dbReference type="Gene3D" id="3.30.370.10">
    <property type="entry name" value="Barstar-like"/>
    <property type="match status" value="1"/>
</dbReference>
<reference evidence="3 4" key="1">
    <citation type="submission" date="2017-06" db="EMBL/GenBank/DDBJ databases">
        <authorList>
            <person name="Kim H.J."/>
            <person name="Triplett B.A."/>
        </authorList>
    </citation>
    <scope>NUCLEOTIDE SEQUENCE [LARGE SCALE GENOMIC DNA]</scope>
    <source>
        <strain evidence="3 4">DSM 22179</strain>
    </source>
</reference>